<name>A0A7D9H3K0_9GAMM</name>
<dbReference type="SUPFAM" id="SSF54427">
    <property type="entry name" value="NTF2-like"/>
    <property type="match status" value="1"/>
</dbReference>
<proteinExistence type="predicted"/>
<sequence length="166" mass="17874">MKSMTTRHFGIVLSVFAAAALASPIASADDADDVRAVVDEYLATEGDLANQAGLMSDDRSFIAGGFRQTDNVNNMKNQVAAAKRNNELDPNTRLSVTGEDVIIRVIGDDAAVASFYRFWTVLASADSIREGRNPQGPPNDAVTLVLEKMGRDWKIVHTHQSPIGGN</sequence>
<evidence type="ECO:0000313" key="3">
    <source>
        <dbReference type="EMBL" id="VUX55562.1"/>
    </source>
</evidence>
<accession>A0A7D9H3K0</accession>
<evidence type="ECO:0000259" key="2">
    <source>
        <dbReference type="Pfam" id="PF13474"/>
    </source>
</evidence>
<protein>
    <recommendedName>
        <fullName evidence="2">SnoaL-like domain-containing protein</fullName>
    </recommendedName>
</protein>
<organism evidence="3">
    <name type="scientific">uncultured Woeseiaceae bacterium</name>
    <dbReference type="NCBI Taxonomy" id="1983305"/>
    <lineage>
        <taxon>Bacteria</taxon>
        <taxon>Pseudomonadati</taxon>
        <taxon>Pseudomonadota</taxon>
        <taxon>Gammaproteobacteria</taxon>
        <taxon>Woeseiales</taxon>
        <taxon>Woeseiaceae</taxon>
        <taxon>environmental samples</taxon>
    </lineage>
</organism>
<dbReference type="Gene3D" id="3.10.450.50">
    <property type="match status" value="1"/>
</dbReference>
<feature type="chain" id="PRO_5028125970" description="SnoaL-like domain-containing protein" evidence="1">
    <location>
        <begin position="29"/>
        <end position="166"/>
    </location>
</feature>
<gene>
    <name evidence="3" type="ORF">JTBM06_V1_50003</name>
</gene>
<dbReference type="Pfam" id="PF13474">
    <property type="entry name" value="SnoaL_3"/>
    <property type="match status" value="1"/>
</dbReference>
<dbReference type="AlphaFoldDB" id="A0A7D9H3K0"/>
<dbReference type="InterPro" id="IPR037401">
    <property type="entry name" value="SnoaL-like"/>
</dbReference>
<reference evidence="3" key="1">
    <citation type="submission" date="2019-07" db="EMBL/GenBank/DDBJ databases">
        <authorList>
            <person name="Weber M."/>
            <person name="Kostadinov I."/>
            <person name="Kostadinov D I."/>
        </authorList>
    </citation>
    <scope>NUCLEOTIDE SEQUENCE</scope>
    <source>
        <strain evidence="3">Gfbio:sag-sample-m06:053724c1-46a9-4a36-b237-ea2bf867836b</strain>
    </source>
</reference>
<feature type="domain" description="SnoaL-like" evidence="2">
    <location>
        <begin position="34"/>
        <end position="162"/>
    </location>
</feature>
<dbReference type="EMBL" id="LR633967">
    <property type="protein sequence ID" value="VUX55562.1"/>
    <property type="molecule type" value="Genomic_DNA"/>
</dbReference>
<keyword evidence="1" id="KW-0732">Signal</keyword>
<feature type="signal peptide" evidence="1">
    <location>
        <begin position="1"/>
        <end position="28"/>
    </location>
</feature>
<dbReference type="InterPro" id="IPR032710">
    <property type="entry name" value="NTF2-like_dom_sf"/>
</dbReference>
<evidence type="ECO:0000256" key="1">
    <source>
        <dbReference type="SAM" id="SignalP"/>
    </source>
</evidence>